<dbReference type="Proteomes" id="UP000066624">
    <property type="component" value="Chromosome"/>
</dbReference>
<proteinExistence type="predicted"/>
<evidence type="ECO:0000313" key="1">
    <source>
        <dbReference type="EMBL" id="AKS41271.1"/>
    </source>
</evidence>
<name>A0A0K0XUH7_9GAMM</name>
<dbReference type="AlphaFoldDB" id="A0A0K0XUH7"/>
<dbReference type="RefSeq" id="WP_049724917.1">
    <property type="nucleotide sequence ID" value="NZ_CP012154.1"/>
</dbReference>
<sequence length="74" mass="7861">MSEDRSDNSEATEGKAKGKPWFFIGIIGGIILGSMFGNIGAGVAIGICLWLLMSAMEKKDGSSKPDVPIDEEKD</sequence>
<dbReference type="STRING" id="1579979.WM2015_890"/>
<reference evidence="2" key="1">
    <citation type="submission" date="2015-07" db="EMBL/GenBank/DDBJ databases">
        <authorList>
            <person name="Kim K.M."/>
        </authorList>
    </citation>
    <scope>NUCLEOTIDE SEQUENCE [LARGE SCALE GENOMIC DNA]</scope>
    <source>
        <strain evidence="2">KCTC 42284</strain>
    </source>
</reference>
<keyword evidence="2" id="KW-1185">Reference proteome</keyword>
<protein>
    <submittedName>
        <fullName evidence="1">Uncharacterized protein</fullName>
    </submittedName>
</protein>
<dbReference type="KEGG" id="wma:WM2015_890"/>
<dbReference type="EMBL" id="CP012154">
    <property type="protein sequence ID" value="AKS41271.1"/>
    <property type="molecule type" value="Genomic_DNA"/>
</dbReference>
<gene>
    <name evidence="1" type="ORF">WM2015_890</name>
</gene>
<accession>A0A0K0XUH7</accession>
<evidence type="ECO:0000313" key="2">
    <source>
        <dbReference type="Proteomes" id="UP000066624"/>
    </source>
</evidence>
<organism evidence="1 2">
    <name type="scientific">Wenzhouxiangella marina</name>
    <dbReference type="NCBI Taxonomy" id="1579979"/>
    <lineage>
        <taxon>Bacteria</taxon>
        <taxon>Pseudomonadati</taxon>
        <taxon>Pseudomonadota</taxon>
        <taxon>Gammaproteobacteria</taxon>
        <taxon>Chromatiales</taxon>
        <taxon>Wenzhouxiangellaceae</taxon>
        <taxon>Wenzhouxiangella</taxon>
    </lineage>
</organism>